<organism evidence="2 3">
    <name type="scientific">Armillaria solidipes</name>
    <dbReference type="NCBI Taxonomy" id="1076256"/>
    <lineage>
        <taxon>Eukaryota</taxon>
        <taxon>Fungi</taxon>
        <taxon>Dikarya</taxon>
        <taxon>Basidiomycota</taxon>
        <taxon>Agaricomycotina</taxon>
        <taxon>Agaricomycetes</taxon>
        <taxon>Agaricomycetidae</taxon>
        <taxon>Agaricales</taxon>
        <taxon>Marasmiineae</taxon>
        <taxon>Physalacriaceae</taxon>
        <taxon>Armillaria</taxon>
    </lineage>
</organism>
<gene>
    <name evidence="2" type="ORF">ARMSODRAFT_778855</name>
</gene>
<feature type="region of interest" description="Disordered" evidence="1">
    <location>
        <begin position="1"/>
        <end position="35"/>
    </location>
</feature>
<reference evidence="3" key="1">
    <citation type="journal article" date="2017" name="Nat. Ecol. Evol.">
        <title>Genome expansion and lineage-specific genetic innovations in the forest pathogenic fungi Armillaria.</title>
        <authorList>
            <person name="Sipos G."/>
            <person name="Prasanna A.N."/>
            <person name="Walter M.C."/>
            <person name="O'Connor E."/>
            <person name="Balint B."/>
            <person name="Krizsan K."/>
            <person name="Kiss B."/>
            <person name="Hess J."/>
            <person name="Varga T."/>
            <person name="Slot J."/>
            <person name="Riley R."/>
            <person name="Boka B."/>
            <person name="Rigling D."/>
            <person name="Barry K."/>
            <person name="Lee J."/>
            <person name="Mihaltcheva S."/>
            <person name="LaButti K."/>
            <person name="Lipzen A."/>
            <person name="Waldron R."/>
            <person name="Moloney N.M."/>
            <person name="Sperisen C."/>
            <person name="Kredics L."/>
            <person name="Vagvoelgyi C."/>
            <person name="Patrignani A."/>
            <person name="Fitzpatrick D."/>
            <person name="Nagy I."/>
            <person name="Doyle S."/>
            <person name="Anderson J.B."/>
            <person name="Grigoriev I.V."/>
            <person name="Gueldener U."/>
            <person name="Muensterkoetter M."/>
            <person name="Nagy L.G."/>
        </authorList>
    </citation>
    <scope>NUCLEOTIDE SEQUENCE [LARGE SCALE GENOMIC DNA]</scope>
    <source>
        <strain evidence="3">28-4</strain>
    </source>
</reference>
<evidence type="ECO:0000313" key="2">
    <source>
        <dbReference type="EMBL" id="PBK71542.1"/>
    </source>
</evidence>
<keyword evidence="3" id="KW-1185">Reference proteome</keyword>
<accession>A0A2H3BX33</accession>
<proteinExistence type="predicted"/>
<protein>
    <submittedName>
        <fullName evidence="2">Uncharacterized protein</fullName>
    </submittedName>
</protein>
<dbReference type="AlphaFoldDB" id="A0A2H3BX33"/>
<name>A0A2H3BX33_9AGAR</name>
<sequence length="168" mass="18522">MHAWTMNLRSNYPAQSSSRDERFDGSIPCTNQARHGYNPQIYPSCRESRSENYSRVYIHHTAAFQSFVPRVSCSCPVARRGTVDRKIPSKDISADCTVKNTHHNLTSVNISRTLRGTSSMLGITRSAGSSMCPSLMGKWKEVSLIIADHLHITVIIDGSIVDGASPIG</sequence>
<feature type="compositionally biased region" description="Polar residues" evidence="1">
    <location>
        <begin position="7"/>
        <end position="17"/>
    </location>
</feature>
<evidence type="ECO:0000256" key="1">
    <source>
        <dbReference type="SAM" id="MobiDB-lite"/>
    </source>
</evidence>
<evidence type="ECO:0000313" key="3">
    <source>
        <dbReference type="Proteomes" id="UP000218334"/>
    </source>
</evidence>
<dbReference type="EMBL" id="KZ293423">
    <property type="protein sequence ID" value="PBK71542.1"/>
    <property type="molecule type" value="Genomic_DNA"/>
</dbReference>
<dbReference type="Proteomes" id="UP000218334">
    <property type="component" value="Unassembled WGS sequence"/>
</dbReference>